<dbReference type="Pfam" id="PF00520">
    <property type="entry name" value="Ion_trans"/>
    <property type="match status" value="1"/>
</dbReference>
<dbReference type="NCBIfam" id="TIGR00870">
    <property type="entry name" value="trp"/>
    <property type="match status" value="1"/>
</dbReference>
<keyword evidence="7" id="KW-0406">Ion transport</keyword>
<keyword evidence="2" id="KW-0813">Transport</keyword>
<dbReference type="PROSITE" id="PS50297">
    <property type="entry name" value="ANK_REP_REGION"/>
    <property type="match status" value="1"/>
</dbReference>
<comment type="subcellular location">
    <subcellularLocation>
        <location evidence="1">Membrane</location>
        <topology evidence="1">Multi-pass membrane protein</topology>
    </subcellularLocation>
</comment>
<dbReference type="InterPro" id="IPR013555">
    <property type="entry name" value="TRP_dom"/>
</dbReference>
<evidence type="ECO:0000256" key="9">
    <source>
        <dbReference type="ARBA" id="ARBA00023303"/>
    </source>
</evidence>
<evidence type="ECO:0000256" key="7">
    <source>
        <dbReference type="ARBA" id="ARBA00023065"/>
    </source>
</evidence>
<evidence type="ECO:0000256" key="12">
    <source>
        <dbReference type="SAM" id="Phobius"/>
    </source>
</evidence>
<keyword evidence="4" id="KW-0677">Repeat</keyword>
<evidence type="ECO:0000256" key="6">
    <source>
        <dbReference type="ARBA" id="ARBA00023043"/>
    </source>
</evidence>
<dbReference type="GO" id="GO:0005886">
    <property type="term" value="C:plasma membrane"/>
    <property type="evidence" value="ECO:0007669"/>
    <property type="project" value="TreeGrafter"/>
</dbReference>
<dbReference type="AlphaFoldDB" id="A0A9N9X7H7"/>
<feature type="transmembrane region" description="Helical" evidence="12">
    <location>
        <begin position="504"/>
        <end position="527"/>
    </location>
</feature>
<feature type="region of interest" description="Disordered" evidence="11">
    <location>
        <begin position="959"/>
        <end position="1175"/>
    </location>
</feature>
<dbReference type="FunFam" id="1.25.40.20:FF:000402">
    <property type="entry name" value="Transient receptor potential channel"/>
    <property type="match status" value="1"/>
</dbReference>
<accession>A0A9N9X7H7</accession>
<dbReference type="SUPFAM" id="SSF48403">
    <property type="entry name" value="Ankyrin repeat"/>
    <property type="match status" value="1"/>
</dbReference>
<feature type="compositionally biased region" description="Basic and acidic residues" evidence="11">
    <location>
        <begin position="1140"/>
        <end position="1152"/>
    </location>
</feature>
<dbReference type="PANTHER" id="PTHR10117">
    <property type="entry name" value="TRANSIENT RECEPTOR POTENTIAL CHANNEL"/>
    <property type="match status" value="1"/>
</dbReference>
<dbReference type="PROSITE" id="PS50088">
    <property type="entry name" value="ANK_REPEAT"/>
    <property type="match status" value="1"/>
</dbReference>
<evidence type="ECO:0000313" key="14">
    <source>
        <dbReference type="EMBL" id="CAG9827931.1"/>
    </source>
</evidence>
<feature type="transmembrane region" description="Helical" evidence="12">
    <location>
        <begin position="547"/>
        <end position="573"/>
    </location>
</feature>
<keyword evidence="3 12" id="KW-0812">Transmembrane</keyword>
<reference evidence="14" key="1">
    <citation type="submission" date="2022-01" db="EMBL/GenBank/DDBJ databases">
        <authorList>
            <person name="King R."/>
        </authorList>
    </citation>
    <scope>NUCLEOTIDE SEQUENCE</scope>
</reference>
<dbReference type="GO" id="GO:0034703">
    <property type="term" value="C:cation channel complex"/>
    <property type="evidence" value="ECO:0007669"/>
    <property type="project" value="TreeGrafter"/>
</dbReference>
<protein>
    <recommendedName>
        <fullName evidence="13">Transient receptor ion channel domain-containing protein</fullName>
    </recommendedName>
</protein>
<evidence type="ECO:0000256" key="5">
    <source>
        <dbReference type="ARBA" id="ARBA00022989"/>
    </source>
</evidence>
<proteinExistence type="predicted"/>
<evidence type="ECO:0000256" key="10">
    <source>
        <dbReference type="PROSITE-ProRule" id="PRU00023"/>
    </source>
</evidence>
<evidence type="ECO:0000256" key="4">
    <source>
        <dbReference type="ARBA" id="ARBA00022737"/>
    </source>
</evidence>
<feature type="transmembrane region" description="Helical" evidence="12">
    <location>
        <begin position="338"/>
        <end position="356"/>
    </location>
</feature>
<evidence type="ECO:0000259" key="13">
    <source>
        <dbReference type="SMART" id="SM01420"/>
    </source>
</evidence>
<dbReference type="EMBL" id="OU898276">
    <property type="protein sequence ID" value="CAG9827931.1"/>
    <property type="molecule type" value="Genomic_DNA"/>
</dbReference>
<dbReference type="Proteomes" id="UP001153709">
    <property type="component" value="Chromosome 1"/>
</dbReference>
<dbReference type="Pfam" id="PF12796">
    <property type="entry name" value="Ank_2"/>
    <property type="match status" value="1"/>
</dbReference>
<dbReference type="InterPro" id="IPR002153">
    <property type="entry name" value="TRPC_channel"/>
</dbReference>
<dbReference type="GO" id="GO:0070679">
    <property type="term" value="F:inositol 1,4,5 trisphosphate binding"/>
    <property type="evidence" value="ECO:0007669"/>
    <property type="project" value="TreeGrafter"/>
</dbReference>
<keyword evidence="6 10" id="KW-0040">ANK repeat</keyword>
<dbReference type="InterPro" id="IPR002110">
    <property type="entry name" value="Ankyrin_rpt"/>
</dbReference>
<dbReference type="GO" id="GO:0051480">
    <property type="term" value="P:regulation of cytosolic calcium ion concentration"/>
    <property type="evidence" value="ECO:0007669"/>
    <property type="project" value="TreeGrafter"/>
</dbReference>
<keyword evidence="9" id="KW-0407">Ion channel</keyword>
<dbReference type="Pfam" id="PF00023">
    <property type="entry name" value="Ank"/>
    <property type="match status" value="1"/>
</dbReference>
<feature type="transmembrane region" description="Helical" evidence="12">
    <location>
        <begin position="419"/>
        <end position="439"/>
    </location>
</feature>
<feature type="transmembrane region" description="Helical" evidence="12">
    <location>
        <begin position="459"/>
        <end position="483"/>
    </location>
</feature>
<gene>
    <name evidence="14" type="ORF">DIABBA_LOCUS1885</name>
</gene>
<feature type="compositionally biased region" description="Polar residues" evidence="11">
    <location>
        <begin position="1012"/>
        <end position="1031"/>
    </location>
</feature>
<evidence type="ECO:0000256" key="11">
    <source>
        <dbReference type="SAM" id="MobiDB-lite"/>
    </source>
</evidence>
<dbReference type="InterPro" id="IPR036770">
    <property type="entry name" value="Ankyrin_rpt-contain_sf"/>
</dbReference>
<dbReference type="CDD" id="cd23650">
    <property type="entry name" value="TRP_CaM_bind1"/>
    <property type="match status" value="1"/>
</dbReference>
<keyword evidence="8 12" id="KW-0472">Membrane</keyword>
<keyword evidence="5 12" id="KW-1133">Transmembrane helix</keyword>
<dbReference type="PANTHER" id="PTHR10117:SF51">
    <property type="entry name" value="TRANSIENT RECEPTOR POTENTIAL PROTEIN"/>
    <property type="match status" value="1"/>
</dbReference>
<dbReference type="SMART" id="SM01420">
    <property type="entry name" value="TRP_2"/>
    <property type="match status" value="1"/>
</dbReference>
<feature type="compositionally biased region" description="Basic and acidic residues" evidence="11">
    <location>
        <begin position="1091"/>
        <end position="1106"/>
    </location>
</feature>
<name>A0A9N9X7H7_DIABA</name>
<dbReference type="Pfam" id="PF08344">
    <property type="entry name" value="TRP_2"/>
    <property type="match status" value="1"/>
</dbReference>
<dbReference type="GO" id="GO:0015279">
    <property type="term" value="F:store-operated calcium channel activity"/>
    <property type="evidence" value="ECO:0007669"/>
    <property type="project" value="TreeGrafter"/>
</dbReference>
<organism evidence="14 15">
    <name type="scientific">Diabrotica balteata</name>
    <name type="common">Banded cucumber beetle</name>
    <dbReference type="NCBI Taxonomy" id="107213"/>
    <lineage>
        <taxon>Eukaryota</taxon>
        <taxon>Metazoa</taxon>
        <taxon>Ecdysozoa</taxon>
        <taxon>Arthropoda</taxon>
        <taxon>Hexapoda</taxon>
        <taxon>Insecta</taxon>
        <taxon>Pterygota</taxon>
        <taxon>Neoptera</taxon>
        <taxon>Endopterygota</taxon>
        <taxon>Coleoptera</taxon>
        <taxon>Polyphaga</taxon>
        <taxon>Cucujiformia</taxon>
        <taxon>Chrysomeloidea</taxon>
        <taxon>Chrysomelidae</taxon>
        <taxon>Galerucinae</taxon>
        <taxon>Diabroticina</taxon>
        <taxon>Diabroticites</taxon>
        <taxon>Diabrotica</taxon>
    </lineage>
</organism>
<evidence type="ECO:0000313" key="15">
    <source>
        <dbReference type="Proteomes" id="UP001153709"/>
    </source>
</evidence>
<feature type="repeat" description="ANK" evidence="10">
    <location>
        <begin position="147"/>
        <end position="179"/>
    </location>
</feature>
<keyword evidence="15" id="KW-1185">Reference proteome</keyword>
<evidence type="ECO:0000256" key="1">
    <source>
        <dbReference type="ARBA" id="ARBA00004141"/>
    </source>
</evidence>
<dbReference type="Gene3D" id="1.25.40.20">
    <property type="entry name" value="Ankyrin repeat-containing domain"/>
    <property type="match status" value="1"/>
</dbReference>
<feature type="domain" description="Transient receptor ion channel" evidence="13">
    <location>
        <begin position="182"/>
        <end position="244"/>
    </location>
</feature>
<evidence type="ECO:0000256" key="2">
    <source>
        <dbReference type="ARBA" id="ARBA00022448"/>
    </source>
</evidence>
<dbReference type="SMART" id="SM00248">
    <property type="entry name" value="ANK"/>
    <property type="match status" value="3"/>
</dbReference>
<dbReference type="InterPro" id="IPR005821">
    <property type="entry name" value="Ion_trans_dom"/>
</dbReference>
<evidence type="ECO:0000256" key="3">
    <source>
        <dbReference type="ARBA" id="ARBA00022692"/>
    </source>
</evidence>
<feature type="region of interest" description="Disordered" evidence="11">
    <location>
        <begin position="1"/>
        <end position="27"/>
    </location>
</feature>
<feature type="transmembrane region" description="Helical" evidence="12">
    <location>
        <begin position="637"/>
        <end position="659"/>
    </location>
</feature>
<feature type="compositionally biased region" description="Basic and acidic residues" evidence="11">
    <location>
        <begin position="1114"/>
        <end position="1133"/>
    </location>
</feature>
<dbReference type="OrthoDB" id="2373987at2759"/>
<sequence>MKGTESLEKLIGNGNDDLNEEPLNKDPLDRPLSQIEKTFLLHAERGDCATVQRIIDEYRNNPSEFDINCVDPLNRSALVSAIENENIELIKLLLVQNIQVKDGLLHAIKEEYVEAVEILLNWEEEHHAAGEAYSWERIDRSASTFTSDITPLILAAHKNNYEIIKLLLDRGATLPMPHDVRCGCDECVFSSKADSLRHSQSRINAYRALSSPSLISLSSNDPLLTAFELSWDLRRLSRMETEFRIEYIDMRNQVQQFATSLLDHARTSHELEIMLNYDPEGDIWVTGERQTLERLKLAIKYKQKAFIAHPNVQQLLASIWYEGLPGFRRKNMIGQGIQVAKIGMMFPVYCMIYMISPTSNMGLFMKKPFVKFIVHSASYAFFLTLLGAASQRVEILFLEWFGTDWVQDMVKEWKRKERGAFFGIAECGVILYVVSLIWGELRSLWCDGIEEYISDLWNIVDFITNIFYVIWLALRLTSVYICWRDERNGKTTWYPREEWDSFEPMLLSEGAFAAGMIFSFLKLVHIFSVNPHLGPLQISLGRMIIDIVKFFFIYTLVLFAFGCGLNQLLWYYAELEKNKCYHLPSGLPDFDNNDKACTIWRRYANLFETSQSLFWASFGLVDLMCFELTGIKGFTRFWALLMFGSYSVINIIVLLNMLIAMMSNSYQIISERSDTEWKFARSRLWVNYFESGDTLPPPFNIMPNPKFITRTMGCNKGLRNTKSFKAKSREMARERHETVMKLLVRRYVTAEQRKRDDYGVTEDDVMEIRQDISSLRYELIDILRRNGMKTPQINLEDTQLAGKKGKMMERRLMKDFHIGIVEGIVQEMKMNPAESKNVFGHIAKVIGRRATFKSTKKDWNALVKKKSLHNDPIGSAQELEAVRVKRQSLRRHILSNPVVDDDKLLEYNPNLTEIPKKARVAYVKFMAKKIQGDYNTETQNISSEATQESKDAKVAAEDINQSVKRKQSVTQIAKEEQKRKQSMTQESKDDPGKRKGSVTSEGADVQNRRKQSVTFSGTAGSDTTAKPATDTSGKRDSVDSISAQENVARGRLSPLIELEKSPSHSCTKSPIDTKLQEDSKSKPGPSPITLRPDKLLQESKQKDEPPMKPPSAAEKPKDPKPPGGSEKKDDPVKKSSLSETKPKDAPSGDNKKQQAPSAPLSAKSKLTGRVRTGWI</sequence>
<dbReference type="PRINTS" id="PR01097">
    <property type="entry name" value="TRNSRECEPTRP"/>
</dbReference>
<evidence type="ECO:0000256" key="8">
    <source>
        <dbReference type="ARBA" id="ARBA00023136"/>
    </source>
</evidence>